<keyword evidence="2 5" id="KW-0689">Ribosomal protein</keyword>
<dbReference type="PANTHER" id="PTHR12903">
    <property type="entry name" value="MITOCHONDRIAL RIBOSOMAL PROTEIN L24"/>
    <property type="match status" value="1"/>
</dbReference>
<feature type="region of interest" description="Disordered" evidence="7">
    <location>
        <begin position="46"/>
        <end position="66"/>
    </location>
</feature>
<dbReference type="GO" id="GO:0006412">
    <property type="term" value="P:translation"/>
    <property type="evidence" value="ECO:0007669"/>
    <property type="project" value="UniProtKB-UniRule"/>
</dbReference>
<dbReference type="InterPro" id="IPR003256">
    <property type="entry name" value="Ribosomal_uL24"/>
</dbReference>
<dbReference type="KEGG" id="mtar:DF168_00558"/>
<keyword evidence="5" id="KW-0694">RNA-binding</keyword>
<dbReference type="SUPFAM" id="SSF50104">
    <property type="entry name" value="Translation proteins SH3-like domain"/>
    <property type="match status" value="1"/>
</dbReference>
<reference evidence="9 10" key="1">
    <citation type="submission" date="2018-06" db="EMBL/GenBank/DDBJ databases">
        <title>Draft Genome Sequence of a Novel Marine Bacterium Related to the Verrucomicrobia.</title>
        <authorList>
            <person name="Vosseberg J."/>
            <person name="Martijn J."/>
            <person name="Ettema T.J.G."/>
        </authorList>
    </citation>
    <scope>NUCLEOTIDE SEQUENCE [LARGE SCALE GENOMIC DNA]</scope>
    <source>
        <strain evidence="9">TARA_B100001123</strain>
    </source>
</reference>
<evidence type="ECO:0000256" key="7">
    <source>
        <dbReference type="SAM" id="MobiDB-lite"/>
    </source>
</evidence>
<dbReference type="GO" id="GO:0005840">
    <property type="term" value="C:ribosome"/>
    <property type="evidence" value="ECO:0007669"/>
    <property type="project" value="UniProtKB-KW"/>
</dbReference>
<dbReference type="CDD" id="cd06089">
    <property type="entry name" value="KOW_RPL26"/>
    <property type="match status" value="1"/>
</dbReference>
<dbReference type="PROSITE" id="PS01108">
    <property type="entry name" value="RIBOSOMAL_L24"/>
    <property type="match status" value="1"/>
</dbReference>
<evidence type="ECO:0000256" key="1">
    <source>
        <dbReference type="ARBA" id="ARBA00010618"/>
    </source>
</evidence>
<comment type="function">
    <text evidence="5">One of two assembly initiator proteins, it binds directly to the 5'-end of the 23S rRNA, where it nucleates assembly of the 50S subunit.</text>
</comment>
<comment type="function">
    <text evidence="5">One of the proteins that surrounds the polypeptide exit tunnel on the outside of the subunit.</text>
</comment>
<dbReference type="NCBIfam" id="TIGR01079">
    <property type="entry name" value="rplX_bact"/>
    <property type="match status" value="1"/>
</dbReference>
<dbReference type="Pfam" id="PF00467">
    <property type="entry name" value="KOW"/>
    <property type="match status" value="1"/>
</dbReference>
<dbReference type="Gene3D" id="2.30.30.30">
    <property type="match status" value="1"/>
</dbReference>
<name>A0A2Z4ABU7_9BACT</name>
<feature type="domain" description="KOW" evidence="8">
    <location>
        <begin position="4"/>
        <end position="31"/>
    </location>
</feature>
<evidence type="ECO:0000256" key="6">
    <source>
        <dbReference type="RuleBase" id="RU003477"/>
    </source>
</evidence>
<dbReference type="InterPro" id="IPR041988">
    <property type="entry name" value="Ribosomal_uL24_KOW"/>
</dbReference>
<keyword evidence="3 5" id="KW-0687">Ribonucleoprotein</keyword>
<dbReference type="EMBL" id="CP029803">
    <property type="protein sequence ID" value="AWT59371.1"/>
    <property type="molecule type" value="Genomic_DNA"/>
</dbReference>
<evidence type="ECO:0000313" key="9">
    <source>
        <dbReference type="EMBL" id="AWT59371.1"/>
    </source>
</evidence>
<sequence>MKNRLKNGDEVVILSGEHKGERGKILQVFPRRERVLVEAINMIKRHQKKESDTKNPEGGILEREAPIHLSKVMKADLYDQRRATKNTGDEGSG</sequence>
<gene>
    <name evidence="5 9" type="primary">rplX</name>
    <name evidence="9" type="ORF">DF168_00558</name>
</gene>
<comment type="similarity">
    <text evidence="1 5 6">Belongs to the universal ribosomal protein uL24 family.</text>
</comment>
<feature type="compositionally biased region" description="Basic and acidic residues" evidence="7">
    <location>
        <begin position="49"/>
        <end position="66"/>
    </location>
</feature>
<dbReference type="InterPro" id="IPR005825">
    <property type="entry name" value="Ribosomal_uL24_CS"/>
</dbReference>
<accession>A0A2Z4ABU7</accession>
<dbReference type="GO" id="GO:1990904">
    <property type="term" value="C:ribonucleoprotein complex"/>
    <property type="evidence" value="ECO:0007669"/>
    <property type="project" value="UniProtKB-KW"/>
</dbReference>
<evidence type="ECO:0000313" key="10">
    <source>
        <dbReference type="Proteomes" id="UP000247465"/>
    </source>
</evidence>
<evidence type="ECO:0000259" key="8">
    <source>
        <dbReference type="SMART" id="SM00739"/>
    </source>
</evidence>
<dbReference type="InterPro" id="IPR008991">
    <property type="entry name" value="Translation_prot_SH3-like_sf"/>
</dbReference>
<dbReference type="HAMAP" id="MF_01326_B">
    <property type="entry name" value="Ribosomal_uL24_B"/>
    <property type="match status" value="1"/>
</dbReference>
<dbReference type="SMART" id="SM00739">
    <property type="entry name" value="KOW"/>
    <property type="match status" value="1"/>
</dbReference>
<dbReference type="Pfam" id="PF17136">
    <property type="entry name" value="ribosomal_L24"/>
    <property type="match status" value="1"/>
</dbReference>
<dbReference type="GO" id="GO:0003735">
    <property type="term" value="F:structural constituent of ribosome"/>
    <property type="evidence" value="ECO:0007669"/>
    <property type="project" value="InterPro"/>
</dbReference>
<dbReference type="InterPro" id="IPR014722">
    <property type="entry name" value="Rib_uL2_dom2"/>
</dbReference>
<comment type="subunit">
    <text evidence="5">Part of the 50S ribosomal subunit.</text>
</comment>
<organism evidence="9 10">
    <name type="scientific">Candidatus Moanibacter tarae</name>
    <dbReference type="NCBI Taxonomy" id="2200854"/>
    <lineage>
        <taxon>Bacteria</taxon>
        <taxon>Pseudomonadati</taxon>
        <taxon>Verrucomicrobiota</taxon>
        <taxon>Opitutia</taxon>
        <taxon>Puniceicoccales</taxon>
        <taxon>Puniceicoccales incertae sedis</taxon>
        <taxon>Candidatus Moanibacter</taxon>
    </lineage>
</organism>
<evidence type="ECO:0000256" key="3">
    <source>
        <dbReference type="ARBA" id="ARBA00023274"/>
    </source>
</evidence>
<dbReference type="InterPro" id="IPR057264">
    <property type="entry name" value="Ribosomal_uL24_C"/>
</dbReference>
<dbReference type="Proteomes" id="UP000247465">
    <property type="component" value="Chromosome"/>
</dbReference>
<evidence type="ECO:0000256" key="2">
    <source>
        <dbReference type="ARBA" id="ARBA00022980"/>
    </source>
</evidence>
<evidence type="ECO:0000256" key="5">
    <source>
        <dbReference type="HAMAP-Rule" id="MF_01326"/>
    </source>
</evidence>
<proteinExistence type="inferred from homology"/>
<evidence type="ECO:0000256" key="4">
    <source>
        <dbReference type="ARBA" id="ARBA00035206"/>
    </source>
</evidence>
<dbReference type="InterPro" id="IPR005824">
    <property type="entry name" value="KOW"/>
</dbReference>
<dbReference type="GO" id="GO:0019843">
    <property type="term" value="F:rRNA binding"/>
    <property type="evidence" value="ECO:0007669"/>
    <property type="project" value="UniProtKB-UniRule"/>
</dbReference>
<keyword evidence="5" id="KW-0699">rRNA-binding</keyword>
<dbReference type="AlphaFoldDB" id="A0A2Z4ABU7"/>
<protein>
    <recommendedName>
        <fullName evidence="4 5">Large ribosomal subunit protein uL24</fullName>
    </recommendedName>
</protein>